<feature type="region of interest" description="Disordered" evidence="1">
    <location>
        <begin position="170"/>
        <end position="193"/>
    </location>
</feature>
<dbReference type="AlphaFoldDB" id="A0A6A4FVR1"/>
<evidence type="ECO:0000313" key="3">
    <source>
        <dbReference type="Proteomes" id="UP000434957"/>
    </source>
</evidence>
<reference evidence="2 3" key="1">
    <citation type="submission" date="2018-08" db="EMBL/GenBank/DDBJ databases">
        <title>Genomic investigation of the strawberry pathogen Phytophthora fragariae indicates pathogenicity is determined by transcriptional variation in three key races.</title>
        <authorList>
            <person name="Adams T.M."/>
            <person name="Armitage A.D."/>
            <person name="Sobczyk M.K."/>
            <person name="Bates H.J."/>
            <person name="Dunwell J.M."/>
            <person name="Nellist C.F."/>
            <person name="Harrison R.J."/>
        </authorList>
    </citation>
    <scope>NUCLEOTIDE SEQUENCE [LARGE SCALE GENOMIC DNA]</scope>
    <source>
        <strain evidence="2 3">SCRP333</strain>
    </source>
</reference>
<evidence type="ECO:0000313" key="2">
    <source>
        <dbReference type="EMBL" id="KAE9344747.1"/>
    </source>
</evidence>
<sequence length="193" mass="21894">MHDKTVTLLIYEYGSGVGRKQDRQAFLKACILPTETDRAGAAAEVTLREVVGRLQEQWGGASYDGSAVVWRMWANEVTHNLDRSTWDDLISAPPPSRILELLRASDSRVEAHLNRLRQSTRTALTCVNGCIAEVNILRGDWEAYDRRLEDYEQSLRSRKEMIEASLDDINLPDPSEVGDSMEHIENVEDLEHQ</sequence>
<comment type="caution">
    <text evidence="2">The sequence shown here is derived from an EMBL/GenBank/DDBJ whole genome shotgun (WGS) entry which is preliminary data.</text>
</comment>
<organism evidence="2 3">
    <name type="scientific">Phytophthora rubi</name>
    <dbReference type="NCBI Taxonomy" id="129364"/>
    <lineage>
        <taxon>Eukaryota</taxon>
        <taxon>Sar</taxon>
        <taxon>Stramenopiles</taxon>
        <taxon>Oomycota</taxon>
        <taxon>Peronosporomycetes</taxon>
        <taxon>Peronosporales</taxon>
        <taxon>Peronosporaceae</taxon>
        <taxon>Phytophthora</taxon>
    </lineage>
</organism>
<dbReference type="Proteomes" id="UP000434957">
    <property type="component" value="Unassembled WGS sequence"/>
</dbReference>
<feature type="compositionally biased region" description="Basic and acidic residues" evidence="1">
    <location>
        <begin position="180"/>
        <end position="193"/>
    </location>
</feature>
<accession>A0A6A4FVR1</accession>
<proteinExistence type="predicted"/>
<name>A0A6A4FVR1_9STRA</name>
<gene>
    <name evidence="2" type="ORF">PR003_g8295</name>
</gene>
<protein>
    <submittedName>
        <fullName evidence="2">Uncharacterized protein</fullName>
    </submittedName>
</protein>
<evidence type="ECO:0000256" key="1">
    <source>
        <dbReference type="SAM" id="MobiDB-lite"/>
    </source>
</evidence>
<dbReference type="EMBL" id="QXFT01000410">
    <property type="protein sequence ID" value="KAE9344747.1"/>
    <property type="molecule type" value="Genomic_DNA"/>
</dbReference>
<keyword evidence="3" id="KW-1185">Reference proteome</keyword>